<dbReference type="Pfam" id="PF10934">
    <property type="entry name" value="Sheath_initiator"/>
    <property type="match status" value="1"/>
</dbReference>
<dbReference type="OrthoDB" id="9812969at2"/>
<accession>A0A5B0DXR8</accession>
<gene>
    <name evidence="1" type="ORF">FPY71_10020</name>
</gene>
<protein>
    <submittedName>
        <fullName evidence="1">Uncharacterized protein</fullName>
    </submittedName>
</protein>
<organism evidence="1 2">
    <name type="scientific">Aureimonas fodinaquatilis</name>
    <dbReference type="NCBI Taxonomy" id="2565783"/>
    <lineage>
        <taxon>Bacteria</taxon>
        <taxon>Pseudomonadati</taxon>
        <taxon>Pseudomonadota</taxon>
        <taxon>Alphaproteobacteria</taxon>
        <taxon>Hyphomicrobiales</taxon>
        <taxon>Aurantimonadaceae</taxon>
        <taxon>Aureimonas</taxon>
    </lineage>
</organism>
<evidence type="ECO:0000313" key="2">
    <source>
        <dbReference type="Proteomes" id="UP000324738"/>
    </source>
</evidence>
<comment type="caution">
    <text evidence="1">The sequence shown here is derived from an EMBL/GenBank/DDBJ whole genome shotgun (WGS) entry which is preliminary data.</text>
</comment>
<proteinExistence type="predicted"/>
<dbReference type="EMBL" id="VTWH01000002">
    <property type="protein sequence ID" value="KAA0970802.1"/>
    <property type="molecule type" value="Genomic_DNA"/>
</dbReference>
<evidence type="ECO:0000313" key="1">
    <source>
        <dbReference type="EMBL" id="KAA0970802.1"/>
    </source>
</evidence>
<dbReference type="InterPro" id="IPR020288">
    <property type="entry name" value="Sheath_initiator"/>
</dbReference>
<dbReference type="RefSeq" id="WP_149300113.1">
    <property type="nucleotide sequence ID" value="NZ_VTWH01000002.1"/>
</dbReference>
<name>A0A5B0DXR8_9HYPH</name>
<reference evidence="1 2" key="1">
    <citation type="submission" date="2019-08" db="EMBL/GenBank/DDBJ databases">
        <title>Aureimonas fodiniaquatilis sp. nov., isolated from a coal mine wastewater.</title>
        <authorList>
            <person name="Kim W."/>
        </authorList>
    </citation>
    <scope>NUCLEOTIDE SEQUENCE [LARGE SCALE GENOMIC DNA]</scope>
    <source>
        <strain evidence="1 2">CAU 1482</strain>
    </source>
</reference>
<sequence length="79" mass="8712">MTHEGEWFLDTSAGVPWIPQILGSPENLPLAEAVIKAEILDTDGVTGITDFSIRHFRQTRRLDVPNASVSTVYDEDTGI</sequence>
<dbReference type="Proteomes" id="UP000324738">
    <property type="component" value="Unassembled WGS sequence"/>
</dbReference>
<keyword evidence="2" id="KW-1185">Reference proteome</keyword>
<dbReference type="AlphaFoldDB" id="A0A5B0DXR8"/>